<gene>
    <name evidence="5" type="ORF">GCM10011512_26220</name>
</gene>
<dbReference type="InterPro" id="IPR006120">
    <property type="entry name" value="Resolvase_HTH_dom"/>
</dbReference>
<dbReference type="InterPro" id="IPR050639">
    <property type="entry name" value="SSR_resolvase"/>
</dbReference>
<dbReference type="CDD" id="cd00569">
    <property type="entry name" value="HTH_Hin_like"/>
    <property type="match status" value="1"/>
</dbReference>
<evidence type="ECO:0000256" key="1">
    <source>
        <dbReference type="ARBA" id="ARBA00009913"/>
    </source>
</evidence>
<evidence type="ECO:0000259" key="4">
    <source>
        <dbReference type="PROSITE" id="PS51736"/>
    </source>
</evidence>
<dbReference type="SUPFAM" id="SSF46689">
    <property type="entry name" value="Homeodomain-like"/>
    <property type="match status" value="1"/>
</dbReference>
<dbReference type="Gene3D" id="1.10.10.60">
    <property type="entry name" value="Homeodomain-like"/>
    <property type="match status" value="1"/>
</dbReference>
<comment type="caution">
    <text evidence="5">The sequence shown here is derived from an EMBL/GenBank/DDBJ whole genome shotgun (WGS) entry which is preliminary data.</text>
</comment>
<feature type="domain" description="Resolvase/invertase-type recombinase catalytic" evidence="4">
    <location>
        <begin position="27"/>
        <end position="161"/>
    </location>
</feature>
<reference evidence="6" key="1">
    <citation type="journal article" date="2019" name="Int. J. Syst. Evol. Microbiol.">
        <title>The Global Catalogue of Microorganisms (GCM) 10K type strain sequencing project: providing services to taxonomists for standard genome sequencing and annotation.</title>
        <authorList>
            <consortium name="The Broad Institute Genomics Platform"/>
            <consortium name="The Broad Institute Genome Sequencing Center for Infectious Disease"/>
            <person name="Wu L."/>
            <person name="Ma J."/>
        </authorList>
    </citation>
    <scope>NUCLEOTIDE SEQUENCE [LARGE SCALE GENOMIC DNA]</scope>
    <source>
        <strain evidence="6">CGMCC 1.15480</strain>
    </source>
</reference>
<evidence type="ECO:0000256" key="3">
    <source>
        <dbReference type="ARBA" id="ARBA00023172"/>
    </source>
</evidence>
<proteinExistence type="inferred from homology"/>
<dbReference type="EMBL" id="BMJI01000020">
    <property type="protein sequence ID" value="GGC98015.1"/>
    <property type="molecule type" value="Genomic_DNA"/>
</dbReference>
<dbReference type="Proteomes" id="UP000597761">
    <property type="component" value="Unassembled WGS sequence"/>
</dbReference>
<dbReference type="InterPro" id="IPR009057">
    <property type="entry name" value="Homeodomain-like_sf"/>
</dbReference>
<evidence type="ECO:0000256" key="2">
    <source>
        <dbReference type="ARBA" id="ARBA00023125"/>
    </source>
</evidence>
<keyword evidence="2" id="KW-0238">DNA-binding</keyword>
<sequence>MPSRLTVVDGTGREVDVEEPRITPNGVSLGYARTSTRDQSLELQRRALEAAGCFDVYADRGVSGKTMARPQLDMCLRALQPGNTLVVWKLDRLGRTVKGLAALLDELADRGVGFRSLTEGIDTATPTGRLMFHVIASVAEMERELIRERTKAGLAAAAGKAGRPRALEPHDVDLVRRRRAEGWTLNAIAADRKVSRSTIIRALDVDGNTEL</sequence>
<dbReference type="PANTHER" id="PTHR30461">
    <property type="entry name" value="DNA-INVERTASE FROM LAMBDOID PROPHAGE"/>
    <property type="match status" value="1"/>
</dbReference>
<evidence type="ECO:0000313" key="6">
    <source>
        <dbReference type="Proteomes" id="UP000597761"/>
    </source>
</evidence>
<accession>A0ABQ1PIX3</accession>
<keyword evidence="3" id="KW-0233">DNA recombination</keyword>
<evidence type="ECO:0000313" key="5">
    <source>
        <dbReference type="EMBL" id="GGC98015.1"/>
    </source>
</evidence>
<protein>
    <submittedName>
        <fullName evidence="5">DNA invertase</fullName>
    </submittedName>
</protein>
<dbReference type="PANTHER" id="PTHR30461:SF2">
    <property type="entry name" value="SERINE RECOMBINASE PINE-RELATED"/>
    <property type="match status" value="1"/>
</dbReference>
<dbReference type="SMART" id="SM00857">
    <property type="entry name" value="Resolvase"/>
    <property type="match status" value="1"/>
</dbReference>
<dbReference type="Gene3D" id="3.40.50.1390">
    <property type="entry name" value="Resolvase, N-terminal catalytic domain"/>
    <property type="match status" value="1"/>
</dbReference>
<dbReference type="InterPro" id="IPR006119">
    <property type="entry name" value="Resolv_N"/>
</dbReference>
<dbReference type="InterPro" id="IPR036162">
    <property type="entry name" value="Resolvase-like_N_sf"/>
</dbReference>
<dbReference type="SUPFAM" id="SSF53041">
    <property type="entry name" value="Resolvase-like"/>
    <property type="match status" value="1"/>
</dbReference>
<dbReference type="PROSITE" id="PS51736">
    <property type="entry name" value="RECOMBINASES_3"/>
    <property type="match status" value="1"/>
</dbReference>
<comment type="similarity">
    <text evidence="1">Belongs to the site-specific recombinase resolvase family.</text>
</comment>
<name>A0ABQ1PIX3_9MICC</name>
<dbReference type="Pfam" id="PF00239">
    <property type="entry name" value="Resolvase"/>
    <property type="match status" value="1"/>
</dbReference>
<keyword evidence="6" id="KW-1185">Reference proteome</keyword>
<dbReference type="Pfam" id="PF02796">
    <property type="entry name" value="HTH_7"/>
    <property type="match status" value="1"/>
</dbReference>
<dbReference type="CDD" id="cd03768">
    <property type="entry name" value="SR_ResInv"/>
    <property type="match status" value="1"/>
</dbReference>
<organism evidence="5 6">
    <name type="scientific">Tersicoccus solisilvae</name>
    <dbReference type="NCBI Taxonomy" id="1882339"/>
    <lineage>
        <taxon>Bacteria</taxon>
        <taxon>Bacillati</taxon>
        <taxon>Actinomycetota</taxon>
        <taxon>Actinomycetes</taxon>
        <taxon>Micrococcales</taxon>
        <taxon>Micrococcaceae</taxon>
        <taxon>Tersicoccus</taxon>
    </lineage>
</organism>